<evidence type="ECO:0000259" key="7">
    <source>
        <dbReference type="Pfam" id="PF18649"/>
    </source>
</evidence>
<protein>
    <recommendedName>
        <fullName evidence="2">Probable fimbrial chaperone EcpB</fullName>
    </recommendedName>
</protein>
<dbReference type="OrthoDB" id="8584734at2"/>
<feature type="signal peptide" evidence="6">
    <location>
        <begin position="1"/>
        <end position="21"/>
    </location>
</feature>
<gene>
    <name evidence="8" type="primary">matC_1</name>
    <name evidence="8" type="ORF">NCTC11466_03704</name>
</gene>
<dbReference type="RefSeq" id="WP_126357464.1">
    <property type="nucleotide sequence ID" value="NZ_LR134201.1"/>
</dbReference>
<dbReference type="Pfam" id="PF18649">
    <property type="entry name" value="EcpB_C"/>
    <property type="match status" value="1"/>
</dbReference>
<evidence type="ECO:0000256" key="4">
    <source>
        <dbReference type="ARBA" id="ARBA00022729"/>
    </source>
</evidence>
<organism evidence="8 9">
    <name type="scientific">Cedecea lapagei</name>
    <dbReference type="NCBI Taxonomy" id="158823"/>
    <lineage>
        <taxon>Bacteria</taxon>
        <taxon>Pseudomonadati</taxon>
        <taxon>Pseudomonadota</taxon>
        <taxon>Gammaproteobacteria</taxon>
        <taxon>Enterobacterales</taxon>
        <taxon>Enterobacteriaceae</taxon>
        <taxon>Cedecea</taxon>
    </lineage>
</organism>
<dbReference type="InterPro" id="IPR040695">
    <property type="entry name" value="EcpB_C"/>
</dbReference>
<dbReference type="InterPro" id="IPR013783">
    <property type="entry name" value="Ig-like_fold"/>
</dbReference>
<evidence type="ECO:0000313" key="9">
    <source>
        <dbReference type="Proteomes" id="UP000274122"/>
    </source>
</evidence>
<evidence type="ECO:0000256" key="1">
    <source>
        <dbReference type="ARBA" id="ARBA00009408"/>
    </source>
</evidence>
<evidence type="ECO:0000313" key="8">
    <source>
        <dbReference type="EMBL" id="VEC00581.1"/>
    </source>
</evidence>
<dbReference type="EMBL" id="LR134201">
    <property type="protein sequence ID" value="VEC00581.1"/>
    <property type="molecule type" value="Genomic_DNA"/>
</dbReference>
<accession>A0A3S5DPY4</accession>
<name>A0A3S5DPY4_9ENTR</name>
<keyword evidence="4 6" id="KW-0732">Signal</keyword>
<sequence>MNKVFALFLLPTAFYCSFANAINVGAITSTMSSDKDVIAKEVINNVSDARFVSLKVERISSPLAGGEVIPMENKKDIMATPSNLILPGNGKDVFRIFYNGPQDEKERYYHLVWQDNPVAEDGNTKSKKSASATTSATISTILVVAPRKEKFAYEYRNGVVYNKGNGSFRVVAMGPCKAPKSSEEAAQGCRERYYVMPSMGVKIKFVDTNNSKSSVGIWHHEDFINAK</sequence>
<evidence type="ECO:0000256" key="5">
    <source>
        <dbReference type="ARBA" id="ARBA00023186"/>
    </source>
</evidence>
<feature type="chain" id="PRO_5018783074" description="Probable fimbrial chaperone EcpB" evidence="6">
    <location>
        <begin position="22"/>
        <end position="227"/>
    </location>
</feature>
<comment type="similarity">
    <text evidence="1">Belongs to the EcpB/EcpE family.</text>
</comment>
<evidence type="ECO:0000256" key="6">
    <source>
        <dbReference type="SAM" id="SignalP"/>
    </source>
</evidence>
<feature type="domain" description="EcpB C-terminal" evidence="7">
    <location>
        <begin position="151"/>
        <end position="225"/>
    </location>
</feature>
<dbReference type="SUPFAM" id="SSF49354">
    <property type="entry name" value="PapD-like"/>
    <property type="match status" value="1"/>
</dbReference>
<evidence type="ECO:0000256" key="2">
    <source>
        <dbReference type="ARBA" id="ARBA00014241"/>
    </source>
</evidence>
<keyword evidence="3" id="KW-1029">Fimbrium biogenesis</keyword>
<dbReference type="AlphaFoldDB" id="A0A3S5DPY4"/>
<evidence type="ECO:0000256" key="3">
    <source>
        <dbReference type="ARBA" id="ARBA00022558"/>
    </source>
</evidence>
<dbReference type="Proteomes" id="UP000274122">
    <property type="component" value="Chromosome"/>
</dbReference>
<dbReference type="InterPro" id="IPR008962">
    <property type="entry name" value="PapD-like_sf"/>
</dbReference>
<keyword evidence="5" id="KW-0143">Chaperone</keyword>
<proteinExistence type="inferred from homology"/>
<dbReference type="KEGG" id="clap:NCTC11466_03704"/>
<reference evidence="8 9" key="1">
    <citation type="submission" date="2018-12" db="EMBL/GenBank/DDBJ databases">
        <authorList>
            <consortium name="Pathogen Informatics"/>
        </authorList>
    </citation>
    <scope>NUCLEOTIDE SEQUENCE [LARGE SCALE GENOMIC DNA]</scope>
    <source>
        <strain evidence="8 9">NCTC11466</strain>
    </source>
</reference>
<keyword evidence="9" id="KW-1185">Reference proteome</keyword>
<dbReference type="Gene3D" id="2.60.40.10">
    <property type="entry name" value="Immunoglobulins"/>
    <property type="match status" value="1"/>
</dbReference>